<dbReference type="InterPro" id="IPR000719">
    <property type="entry name" value="Prot_kinase_dom"/>
</dbReference>
<proteinExistence type="inferred from homology"/>
<evidence type="ECO:0000256" key="4">
    <source>
        <dbReference type="ARBA" id="ARBA00022741"/>
    </source>
</evidence>
<evidence type="ECO:0000256" key="3">
    <source>
        <dbReference type="ARBA" id="ARBA00022679"/>
    </source>
</evidence>
<dbReference type="OrthoDB" id="1932208at2759"/>
<accession>A0A5A7R8Q5</accession>
<feature type="domain" description="Protein kinase" evidence="9">
    <location>
        <begin position="180"/>
        <end position="486"/>
    </location>
</feature>
<dbReference type="CDD" id="cd14016">
    <property type="entry name" value="STKc_CK1"/>
    <property type="match status" value="1"/>
</dbReference>
<dbReference type="GO" id="GO:0004674">
    <property type="term" value="F:protein serine/threonine kinase activity"/>
    <property type="evidence" value="ECO:0007669"/>
    <property type="project" value="UniProtKB-EC"/>
</dbReference>
<feature type="compositionally biased region" description="Low complexity" evidence="8">
    <location>
        <begin position="20"/>
        <end position="35"/>
    </location>
</feature>
<dbReference type="FunFam" id="1.10.510.10:FF:000222">
    <property type="entry name" value="casein kinase 1-like protein HD16"/>
    <property type="match status" value="1"/>
</dbReference>
<dbReference type="InterPro" id="IPR011009">
    <property type="entry name" value="Kinase-like_dom_sf"/>
</dbReference>
<feature type="region of interest" description="Disordered" evidence="8">
    <location>
        <begin position="1"/>
        <end position="58"/>
    </location>
</feature>
<dbReference type="EC" id="2.7.11.1" evidence="2"/>
<reference evidence="11" key="1">
    <citation type="journal article" date="2019" name="Curr. Biol.">
        <title>Genome Sequence of Striga asiatica Provides Insight into the Evolution of Plant Parasitism.</title>
        <authorList>
            <person name="Yoshida S."/>
            <person name="Kim S."/>
            <person name="Wafula E.K."/>
            <person name="Tanskanen J."/>
            <person name="Kim Y.M."/>
            <person name="Honaas L."/>
            <person name="Yang Z."/>
            <person name="Spallek T."/>
            <person name="Conn C.E."/>
            <person name="Ichihashi Y."/>
            <person name="Cheong K."/>
            <person name="Cui S."/>
            <person name="Der J.P."/>
            <person name="Gundlach H."/>
            <person name="Jiao Y."/>
            <person name="Hori C."/>
            <person name="Ishida J.K."/>
            <person name="Kasahara H."/>
            <person name="Kiba T."/>
            <person name="Kim M.S."/>
            <person name="Koo N."/>
            <person name="Laohavisit A."/>
            <person name="Lee Y.H."/>
            <person name="Lumba S."/>
            <person name="McCourt P."/>
            <person name="Mortimer J.C."/>
            <person name="Mutuku J.M."/>
            <person name="Nomura T."/>
            <person name="Sasaki-Sekimoto Y."/>
            <person name="Seto Y."/>
            <person name="Wang Y."/>
            <person name="Wakatake T."/>
            <person name="Sakakibara H."/>
            <person name="Demura T."/>
            <person name="Yamaguchi S."/>
            <person name="Yoneyama K."/>
            <person name="Manabe R.I."/>
            <person name="Nelson D.C."/>
            <person name="Schulman A.H."/>
            <person name="Timko M.P."/>
            <person name="dePamphilis C.W."/>
            <person name="Choi D."/>
            <person name="Shirasu K."/>
        </authorList>
    </citation>
    <scope>NUCLEOTIDE SEQUENCE [LARGE SCALE GENOMIC DNA]</scope>
    <source>
        <strain evidence="11">cv. UVA1</strain>
    </source>
</reference>
<evidence type="ECO:0000259" key="9">
    <source>
        <dbReference type="PROSITE" id="PS50011"/>
    </source>
</evidence>
<evidence type="ECO:0000256" key="7">
    <source>
        <dbReference type="PROSITE-ProRule" id="PRU10141"/>
    </source>
</evidence>
<dbReference type="Proteomes" id="UP000325081">
    <property type="component" value="Unassembled WGS sequence"/>
</dbReference>
<dbReference type="SMART" id="SM00220">
    <property type="entry name" value="S_TKc"/>
    <property type="match status" value="1"/>
</dbReference>
<dbReference type="SUPFAM" id="SSF56112">
    <property type="entry name" value="Protein kinase-like (PK-like)"/>
    <property type="match status" value="1"/>
</dbReference>
<dbReference type="GO" id="GO:0005524">
    <property type="term" value="F:ATP binding"/>
    <property type="evidence" value="ECO:0007669"/>
    <property type="project" value="UniProtKB-UniRule"/>
</dbReference>
<evidence type="ECO:0000256" key="5">
    <source>
        <dbReference type="ARBA" id="ARBA00022777"/>
    </source>
</evidence>
<comment type="similarity">
    <text evidence="1">Belongs to the protein kinase superfamily. CK1 Ser/Thr protein kinase family. Casein kinase I subfamily.</text>
</comment>
<keyword evidence="3" id="KW-0808">Transferase</keyword>
<dbReference type="InterPro" id="IPR050235">
    <property type="entry name" value="CK1_Ser-Thr_kinase"/>
</dbReference>
<dbReference type="InterPro" id="IPR055900">
    <property type="entry name" value="DUF7477"/>
</dbReference>
<dbReference type="EMBL" id="BKCP01010403">
    <property type="protein sequence ID" value="GER52661.1"/>
    <property type="molecule type" value="Genomic_DNA"/>
</dbReference>
<protein>
    <recommendedName>
        <fullName evidence="2">non-specific serine/threonine protein kinase</fullName>
        <ecNumber evidence="2">2.7.11.1</ecNumber>
    </recommendedName>
</protein>
<organism evidence="10 11">
    <name type="scientific">Striga asiatica</name>
    <name type="common">Asiatic witchweed</name>
    <name type="synonym">Buchnera asiatica</name>
    <dbReference type="NCBI Taxonomy" id="4170"/>
    <lineage>
        <taxon>Eukaryota</taxon>
        <taxon>Viridiplantae</taxon>
        <taxon>Streptophyta</taxon>
        <taxon>Embryophyta</taxon>
        <taxon>Tracheophyta</taxon>
        <taxon>Spermatophyta</taxon>
        <taxon>Magnoliopsida</taxon>
        <taxon>eudicotyledons</taxon>
        <taxon>Gunneridae</taxon>
        <taxon>Pentapetalae</taxon>
        <taxon>asterids</taxon>
        <taxon>lamiids</taxon>
        <taxon>Lamiales</taxon>
        <taxon>Orobanchaceae</taxon>
        <taxon>Buchnereae</taxon>
        <taxon>Striga</taxon>
    </lineage>
</organism>
<dbReference type="Gene3D" id="1.10.510.10">
    <property type="entry name" value="Transferase(Phosphotransferase) domain 1"/>
    <property type="match status" value="1"/>
</dbReference>
<sequence>MPVLRGGARRGRREKQETLQNNNDKNAKNNNNNQNQDKRKVNQAVEENTGIATRTRRRTAVAAALAGPVDEKVASVPKEAEAEEIFVEELGERKEDPEERVEAEEGGRGMDDYDSGGGKSPTKANGGGDDELAAPLPDKHSLYGGEMVVEYLYACFRWLLDGRLKGFGSFIVQVGGSPMYKIDRKLGKGGFGQVYVGRRLTGSSINERTGPGAFEVALKFEHRNSKGCNYGPPYEWQVYNTLGGSHGVPRVHYKGRQGDYYVMVMDMLGPSLWDVWNNNAHSMSVEMVACIAIEAISILEKMHSRGWMLVLLEMLVDGKIGDVDLSYVHGDVKPENFLLGSPGSPDEKKLYLVDLGLATRWRDGTTGLHVDYDQRPDVFRGTVRYASVHAHLGRTGSRRDDLESLAYTLIFLLRGRLPWQGYQGENKGFLVCKKKMATSPEALCCFCPQPFKSFVEHVVNLKFDEEPNYAKYISFFDGIVGPNPNIRPINTEGAQKLIYQVGHKRGRLMLEDEDDEQPKKKVRMGMPATQWISIYNARKPMKQRYHYNVMDARLSQHIDKGTEDGLFISCVASCQNLWALIMDAGTGFTSQVYELSPFFLHKEWIMEQWEKNYYISAVGGAGNGSSLVVMSKGTQYAQQSYKVSDSFPFKWINKKWREGFYVTSMATSGSRWAVVMSRTTAFSDQVVELDFLYPSEGIHRRWDNGYRITATAATYDQAAFVLSVPRRKPVDEAQETLRTSAFPSTHVKVLLETSCSFDCSFCELNGDCNSQCPDVEIQEKWAKNLYLASVCYGRTVS</sequence>
<dbReference type="InterPro" id="IPR017441">
    <property type="entry name" value="Protein_kinase_ATP_BS"/>
</dbReference>
<feature type="binding site" evidence="7">
    <location>
        <position position="219"/>
    </location>
    <ligand>
        <name>ATP</name>
        <dbReference type="ChEBI" id="CHEBI:30616"/>
    </ligand>
</feature>
<dbReference type="PANTHER" id="PTHR11909">
    <property type="entry name" value="CASEIN KINASE-RELATED"/>
    <property type="match status" value="1"/>
</dbReference>
<evidence type="ECO:0000256" key="8">
    <source>
        <dbReference type="SAM" id="MobiDB-lite"/>
    </source>
</evidence>
<gene>
    <name evidence="10" type="ORF">STAS_30129</name>
</gene>
<evidence type="ECO:0000256" key="2">
    <source>
        <dbReference type="ARBA" id="ARBA00012513"/>
    </source>
</evidence>
<dbReference type="PROSITE" id="PS00107">
    <property type="entry name" value="PROTEIN_KINASE_ATP"/>
    <property type="match status" value="1"/>
</dbReference>
<keyword evidence="11" id="KW-1185">Reference proteome</keyword>
<evidence type="ECO:0000256" key="6">
    <source>
        <dbReference type="ARBA" id="ARBA00022840"/>
    </source>
</evidence>
<dbReference type="PROSITE" id="PS50011">
    <property type="entry name" value="PROTEIN_KINASE_DOM"/>
    <property type="match status" value="1"/>
</dbReference>
<evidence type="ECO:0000313" key="11">
    <source>
        <dbReference type="Proteomes" id="UP000325081"/>
    </source>
</evidence>
<keyword evidence="5 10" id="KW-0418">Kinase</keyword>
<evidence type="ECO:0000256" key="1">
    <source>
        <dbReference type="ARBA" id="ARBA00005926"/>
    </source>
</evidence>
<feature type="region of interest" description="Disordered" evidence="8">
    <location>
        <begin position="87"/>
        <end position="133"/>
    </location>
</feature>
<evidence type="ECO:0000313" key="10">
    <source>
        <dbReference type="EMBL" id="GER52661.1"/>
    </source>
</evidence>
<dbReference type="Pfam" id="PF24289">
    <property type="entry name" value="DUF7477"/>
    <property type="match status" value="2"/>
</dbReference>
<name>A0A5A7R8Q5_STRAF</name>
<dbReference type="Pfam" id="PF00069">
    <property type="entry name" value="Pkinase"/>
    <property type="match status" value="1"/>
</dbReference>
<dbReference type="PROSITE" id="PS00108">
    <property type="entry name" value="PROTEIN_KINASE_ST"/>
    <property type="match status" value="1"/>
</dbReference>
<keyword evidence="6 7" id="KW-0067">ATP-binding</keyword>
<keyword evidence="4 7" id="KW-0547">Nucleotide-binding</keyword>
<dbReference type="InterPro" id="IPR008271">
    <property type="entry name" value="Ser/Thr_kinase_AS"/>
</dbReference>
<comment type="caution">
    <text evidence="10">The sequence shown here is derived from an EMBL/GenBank/DDBJ whole genome shotgun (WGS) entry which is preliminary data.</text>
</comment>
<dbReference type="AlphaFoldDB" id="A0A5A7R8Q5"/>